<organism evidence="1 2">
    <name type="scientific">Neonectria magnoliae</name>
    <dbReference type="NCBI Taxonomy" id="2732573"/>
    <lineage>
        <taxon>Eukaryota</taxon>
        <taxon>Fungi</taxon>
        <taxon>Dikarya</taxon>
        <taxon>Ascomycota</taxon>
        <taxon>Pezizomycotina</taxon>
        <taxon>Sordariomycetes</taxon>
        <taxon>Hypocreomycetidae</taxon>
        <taxon>Hypocreales</taxon>
        <taxon>Nectriaceae</taxon>
        <taxon>Neonectria</taxon>
    </lineage>
</organism>
<dbReference type="Pfam" id="PF13424">
    <property type="entry name" value="TPR_12"/>
    <property type="match status" value="1"/>
</dbReference>
<comment type="caution">
    <text evidence="1">The sequence shown here is derived from an EMBL/GenBank/DDBJ whole genome shotgun (WGS) entry which is preliminary data.</text>
</comment>
<reference evidence="1 2" key="1">
    <citation type="journal article" date="2025" name="Microbiol. Resour. Announc.">
        <title>Draft genome sequences for Neonectria magnoliae and Neonectria punicea, canker pathogens of Liriodendron tulipifera and Acer saccharum in West Virginia.</title>
        <authorList>
            <person name="Petronek H.M."/>
            <person name="Kasson M.T."/>
            <person name="Metheny A.M."/>
            <person name="Stauder C.M."/>
            <person name="Lovett B."/>
            <person name="Lynch S.C."/>
            <person name="Garnas J.R."/>
            <person name="Kasson L.R."/>
            <person name="Stajich J.E."/>
        </authorList>
    </citation>
    <scope>NUCLEOTIDE SEQUENCE [LARGE SCALE GENOMIC DNA]</scope>
    <source>
        <strain evidence="1 2">NRRL 64651</strain>
    </source>
</reference>
<dbReference type="Gene3D" id="1.25.40.10">
    <property type="entry name" value="Tetratricopeptide repeat domain"/>
    <property type="match status" value="1"/>
</dbReference>
<protein>
    <submittedName>
        <fullName evidence="1">Uncharacterized protein</fullName>
    </submittedName>
</protein>
<evidence type="ECO:0000313" key="2">
    <source>
        <dbReference type="Proteomes" id="UP001498421"/>
    </source>
</evidence>
<dbReference type="EMBL" id="JAZAVK010000104">
    <property type="protein sequence ID" value="KAK7422870.1"/>
    <property type="molecule type" value="Genomic_DNA"/>
</dbReference>
<dbReference type="SUPFAM" id="SSF48452">
    <property type="entry name" value="TPR-like"/>
    <property type="match status" value="1"/>
</dbReference>
<dbReference type="Proteomes" id="UP001498421">
    <property type="component" value="Unassembled WGS sequence"/>
</dbReference>
<proteinExistence type="predicted"/>
<gene>
    <name evidence="1" type="ORF">QQZ08_009319</name>
</gene>
<keyword evidence="2" id="KW-1185">Reference proteome</keyword>
<name>A0ABR1HPR8_9HYPO</name>
<accession>A0ABR1HPR8</accession>
<dbReference type="InterPro" id="IPR011990">
    <property type="entry name" value="TPR-like_helical_dom_sf"/>
</dbReference>
<sequence length="313" mass="35979">MFYEAMKTYLDGLKQHHSGRRSSRWFTKLGPLMGHLRAFSGVIGLRFSQNRLGRRFIFLRLQEVYEACRSDEAPIQGGLAFAELLASAGNYLYEHKYDEAEAYFVRSPLSLKDELGRLCHIPEFEYAESKNNLACVQLGHEATDLVDKVDGHANYTPFFFFLGVCYYWAGQFQKALKILQRTYQIRVTTFGKSSYNARHSAFAIVMVLYRLGRLEEARKAVMNCFGRQGNGIWPEKCLIRAQYMRSMIPRSLDDFDKAIELENEARMQLRRLLPVSWPELLGVGPDTSLDSVDHSILCDLIIPNPAGHFMTYN</sequence>
<evidence type="ECO:0000313" key="1">
    <source>
        <dbReference type="EMBL" id="KAK7422870.1"/>
    </source>
</evidence>